<evidence type="ECO:0000259" key="1">
    <source>
        <dbReference type="SMART" id="SM01022"/>
    </source>
</evidence>
<gene>
    <name evidence="2" type="ORF">SAMN04489737_0769</name>
</gene>
<dbReference type="AlphaFoldDB" id="A0A1H2LDT0"/>
<dbReference type="Gene3D" id="2.30.130.30">
    <property type="entry name" value="Hypothetical protein"/>
    <property type="match status" value="1"/>
</dbReference>
<dbReference type="Proteomes" id="UP000214355">
    <property type="component" value="Chromosome I"/>
</dbReference>
<protein>
    <submittedName>
        <fullName evidence="2">ASCH domain-containing protein</fullName>
    </submittedName>
</protein>
<sequence length="237" mass="25801">MLSEPTRALVAYALADHARSSVPNSSSVSDHGNSPAPSSLIATVQTRSGRVIAGLSENDFRQLRAKNIFADDDPAVAVVLLHALTGRIVCPPKPWRELLCAYDPAITCVMRDDAGLHEALASQLPMRECTALAPQQINMWEGYETLVMSGQKKQTIRLDDPFVVGPAQIVFDKDSGRVIVDAVVTAVRTCKLPELTEDDARRDGFASLAELYSALHQHYPQLPADPPVDIVTYELAK</sequence>
<dbReference type="Pfam" id="PF04266">
    <property type="entry name" value="ASCH"/>
    <property type="match status" value="1"/>
</dbReference>
<keyword evidence="3" id="KW-1185">Reference proteome</keyword>
<dbReference type="SMART" id="SM01022">
    <property type="entry name" value="ASCH"/>
    <property type="match status" value="1"/>
</dbReference>
<evidence type="ECO:0000313" key="2">
    <source>
        <dbReference type="EMBL" id="SDU79167.1"/>
    </source>
</evidence>
<feature type="domain" description="ASCH" evidence="1">
    <location>
        <begin position="137"/>
        <end position="237"/>
    </location>
</feature>
<dbReference type="GeneID" id="65345570"/>
<evidence type="ECO:0000313" key="3">
    <source>
        <dbReference type="Proteomes" id="UP000214355"/>
    </source>
</evidence>
<organism evidence="2 3">
    <name type="scientific">Arcanobacterium phocae</name>
    <dbReference type="NCBI Taxonomy" id="131112"/>
    <lineage>
        <taxon>Bacteria</taxon>
        <taxon>Bacillati</taxon>
        <taxon>Actinomycetota</taxon>
        <taxon>Actinomycetes</taxon>
        <taxon>Actinomycetales</taxon>
        <taxon>Actinomycetaceae</taxon>
        <taxon>Arcanobacterium</taxon>
    </lineage>
</organism>
<dbReference type="InterPro" id="IPR007374">
    <property type="entry name" value="ASCH_domain"/>
</dbReference>
<name>A0A1H2LDT0_9ACTO</name>
<dbReference type="RefSeq" id="WP_197672593.1">
    <property type="nucleotide sequence ID" value="NZ_LT629804.1"/>
</dbReference>
<reference evidence="3" key="1">
    <citation type="submission" date="2016-10" db="EMBL/GenBank/DDBJ databases">
        <authorList>
            <person name="Varghese N."/>
            <person name="Submissions S."/>
        </authorList>
    </citation>
    <scope>NUCLEOTIDE SEQUENCE [LARGE SCALE GENOMIC DNA]</scope>
    <source>
        <strain evidence="3">DSM 10002</strain>
    </source>
</reference>
<dbReference type="EMBL" id="LT629804">
    <property type="protein sequence ID" value="SDU79167.1"/>
    <property type="molecule type" value="Genomic_DNA"/>
</dbReference>
<dbReference type="PANTHER" id="PTHR42250">
    <property type="entry name" value="ASCH DOMAIN-CONTAINING PROTEIN"/>
    <property type="match status" value="1"/>
</dbReference>
<dbReference type="CDD" id="cd06552">
    <property type="entry name" value="ASCH_yqfb_like"/>
    <property type="match status" value="1"/>
</dbReference>
<dbReference type="PANTHER" id="PTHR42250:SF1">
    <property type="entry name" value="ASCH DOMAIN-CONTAINING PROTEIN"/>
    <property type="match status" value="1"/>
</dbReference>
<accession>A0A1H2LDT0</accession>
<dbReference type="InterPro" id="IPR015947">
    <property type="entry name" value="PUA-like_sf"/>
</dbReference>
<proteinExistence type="predicted"/>
<dbReference type="STRING" id="131112.SAMN04489737_0769"/>
<dbReference type="SUPFAM" id="SSF88697">
    <property type="entry name" value="PUA domain-like"/>
    <property type="match status" value="1"/>
</dbReference>